<dbReference type="SUPFAM" id="SSF160631">
    <property type="entry name" value="SMI1/KNR4-like"/>
    <property type="match status" value="1"/>
</dbReference>
<dbReference type="RefSeq" id="WP_191268120.1">
    <property type="nucleotide sequence ID" value="NZ_BMXJ01000002.1"/>
</dbReference>
<evidence type="ECO:0000313" key="2">
    <source>
        <dbReference type="EMBL" id="MBE1456881.1"/>
    </source>
</evidence>
<evidence type="ECO:0000259" key="1">
    <source>
        <dbReference type="SMART" id="SM00860"/>
    </source>
</evidence>
<organism evidence="2 3">
    <name type="scientific">Nocardiopsis terrae</name>
    <dbReference type="NCBI Taxonomy" id="372655"/>
    <lineage>
        <taxon>Bacteria</taxon>
        <taxon>Bacillati</taxon>
        <taxon>Actinomycetota</taxon>
        <taxon>Actinomycetes</taxon>
        <taxon>Streptosporangiales</taxon>
        <taxon>Nocardiopsidaceae</taxon>
        <taxon>Nocardiopsis</taxon>
    </lineage>
</organism>
<dbReference type="SMART" id="SM00860">
    <property type="entry name" value="SMI1_KNR4"/>
    <property type="match status" value="1"/>
</dbReference>
<dbReference type="Pfam" id="PF09346">
    <property type="entry name" value="SMI1_KNR4"/>
    <property type="match status" value="1"/>
</dbReference>
<sequence>MKATIWSGVRERVEALAHRDRTWDVLGAWDRYGGTGHHFRLAAPLSEPEVTEAETQWGVSLPEDYRGFLLDVGAGGAGPGYGLSTLHRTGTGWEWTDVGGETRHEALTVAFPTSEERARRLAEHEDREPRRSGFATREAFEAAYRVWRDADDELFETSSDGAVCLSHEGCGHFLWLVVTGPERGSMWVDGFSAEGGFRPLGTPHERVGFADWYLEWVIRCETAA</sequence>
<feature type="domain" description="Knr4/Smi1-like" evidence="1">
    <location>
        <begin position="44"/>
        <end position="215"/>
    </location>
</feature>
<accession>A0ABR9HDB5</accession>
<evidence type="ECO:0000313" key="3">
    <source>
        <dbReference type="Proteomes" id="UP000598217"/>
    </source>
</evidence>
<dbReference type="InterPro" id="IPR037883">
    <property type="entry name" value="Knr4/Smi1-like_sf"/>
</dbReference>
<protein>
    <recommendedName>
        <fullName evidence="1">Knr4/Smi1-like domain-containing protein</fullName>
    </recommendedName>
</protein>
<proteinExistence type="predicted"/>
<dbReference type="Proteomes" id="UP000598217">
    <property type="component" value="Unassembled WGS sequence"/>
</dbReference>
<dbReference type="EMBL" id="JADBDY010000001">
    <property type="protein sequence ID" value="MBE1456881.1"/>
    <property type="molecule type" value="Genomic_DNA"/>
</dbReference>
<name>A0ABR9HDB5_9ACTN</name>
<dbReference type="InterPro" id="IPR018958">
    <property type="entry name" value="Knr4/Smi1-like_dom"/>
</dbReference>
<comment type="caution">
    <text evidence="2">The sequence shown here is derived from an EMBL/GenBank/DDBJ whole genome shotgun (WGS) entry which is preliminary data.</text>
</comment>
<gene>
    <name evidence="2" type="ORF">H4W79_001095</name>
</gene>
<reference evidence="2 3" key="1">
    <citation type="submission" date="2020-10" db="EMBL/GenBank/DDBJ databases">
        <title>Sequencing the genomes of 1000 actinobacteria strains.</title>
        <authorList>
            <person name="Klenk H.-P."/>
        </authorList>
    </citation>
    <scope>NUCLEOTIDE SEQUENCE [LARGE SCALE GENOMIC DNA]</scope>
    <source>
        <strain evidence="2 3">DSM 45157</strain>
    </source>
</reference>
<keyword evidence="3" id="KW-1185">Reference proteome</keyword>
<dbReference type="Gene3D" id="3.40.1580.10">
    <property type="entry name" value="SMI1/KNR4-like"/>
    <property type="match status" value="1"/>
</dbReference>